<organism evidence="2 3">
    <name type="scientific">Microlunatus flavus</name>
    <dbReference type="NCBI Taxonomy" id="1036181"/>
    <lineage>
        <taxon>Bacteria</taxon>
        <taxon>Bacillati</taxon>
        <taxon>Actinomycetota</taxon>
        <taxon>Actinomycetes</taxon>
        <taxon>Propionibacteriales</taxon>
        <taxon>Propionibacteriaceae</taxon>
        <taxon>Microlunatus</taxon>
    </lineage>
</organism>
<gene>
    <name evidence="2" type="ORF">SAMN05421756_102326</name>
</gene>
<dbReference type="STRING" id="1036181.SAMN05421756_102326"/>
<dbReference type="OrthoDB" id="9768851at2"/>
<dbReference type="InterPro" id="IPR053135">
    <property type="entry name" value="AKR2_Oxidoreductase"/>
</dbReference>
<dbReference type="EMBL" id="FOFA01000002">
    <property type="protein sequence ID" value="SEQ04631.1"/>
    <property type="molecule type" value="Genomic_DNA"/>
</dbReference>
<dbReference type="Pfam" id="PF00248">
    <property type="entry name" value="Aldo_ket_red"/>
    <property type="match status" value="1"/>
</dbReference>
<dbReference type="CDD" id="cd19095">
    <property type="entry name" value="AKR_PA4992-like"/>
    <property type="match status" value="1"/>
</dbReference>
<dbReference type="SUPFAM" id="SSF51430">
    <property type="entry name" value="NAD(P)-linked oxidoreductase"/>
    <property type="match status" value="1"/>
</dbReference>
<name>A0A1H9CU12_9ACTN</name>
<protein>
    <submittedName>
        <fullName evidence="2">Predicted oxidoreductase</fullName>
    </submittedName>
</protein>
<dbReference type="InterPro" id="IPR036812">
    <property type="entry name" value="NAD(P)_OxRdtase_dom_sf"/>
</dbReference>
<dbReference type="Proteomes" id="UP000198504">
    <property type="component" value="Unassembled WGS sequence"/>
</dbReference>
<evidence type="ECO:0000259" key="1">
    <source>
        <dbReference type="Pfam" id="PF00248"/>
    </source>
</evidence>
<feature type="domain" description="NADP-dependent oxidoreductase" evidence="1">
    <location>
        <begin position="17"/>
        <end position="119"/>
    </location>
</feature>
<evidence type="ECO:0000313" key="3">
    <source>
        <dbReference type="Proteomes" id="UP000198504"/>
    </source>
</evidence>
<accession>A0A1H9CU12</accession>
<sequence length="295" mass="31463">MIEQRAFGSTGLTVSAVGLGAGQVGERDVTEPQAERLLQGALDAGVTLVDTALSYGSSEERIGRHLAGRRDTFVLSSKGGSGVEGHADWSAGAVRASVEQTLRRTRSEHVDVFFLHSCSLEVLRRGEVQDALDAEVAADRVRVPGYSGDNEALAFAAASGRFGALECSVNLLDRWNLHHVVGRDPGLGVIAKRPVANAPWRFAERPTGHYAELYWERLRALDLDPGDLGPEGWTALALRFSAYAPGVHTAIVGTANLEHLLANLDAAAAGPLPPDALERLDEAWGRVGTDWPSST</sequence>
<dbReference type="PANTHER" id="PTHR43312:SF1">
    <property type="entry name" value="NADP-DEPENDENT OXIDOREDUCTASE DOMAIN-CONTAINING PROTEIN"/>
    <property type="match status" value="1"/>
</dbReference>
<dbReference type="InterPro" id="IPR023210">
    <property type="entry name" value="NADP_OxRdtase_dom"/>
</dbReference>
<dbReference type="RefSeq" id="WP_091178215.1">
    <property type="nucleotide sequence ID" value="NZ_FOFA01000002.1"/>
</dbReference>
<evidence type="ECO:0000313" key="2">
    <source>
        <dbReference type="EMBL" id="SEQ04631.1"/>
    </source>
</evidence>
<dbReference type="PANTHER" id="PTHR43312">
    <property type="entry name" value="D-THREO-ALDOSE 1-DEHYDROGENASE"/>
    <property type="match status" value="1"/>
</dbReference>
<dbReference type="AlphaFoldDB" id="A0A1H9CU12"/>
<keyword evidence="3" id="KW-1185">Reference proteome</keyword>
<proteinExistence type="predicted"/>
<reference evidence="3" key="1">
    <citation type="submission" date="2016-10" db="EMBL/GenBank/DDBJ databases">
        <authorList>
            <person name="Varghese N."/>
            <person name="Submissions S."/>
        </authorList>
    </citation>
    <scope>NUCLEOTIDE SEQUENCE [LARGE SCALE GENOMIC DNA]</scope>
    <source>
        <strain evidence="3">CGMCC 4.6856</strain>
    </source>
</reference>
<dbReference type="Gene3D" id="3.20.20.100">
    <property type="entry name" value="NADP-dependent oxidoreductase domain"/>
    <property type="match status" value="1"/>
</dbReference>